<evidence type="ECO:0000256" key="1">
    <source>
        <dbReference type="SAM" id="SignalP"/>
    </source>
</evidence>
<dbReference type="SMART" id="SM00408">
    <property type="entry name" value="IGc2"/>
    <property type="match status" value="2"/>
</dbReference>
<dbReference type="InterPro" id="IPR036179">
    <property type="entry name" value="Ig-like_dom_sf"/>
</dbReference>
<dbReference type="PANTHER" id="PTHR23279">
    <property type="entry name" value="DEFECTIVE PROBOSCIS EXTENSION RESPONSE DPR -RELATED"/>
    <property type="match status" value="1"/>
</dbReference>
<comment type="caution">
    <text evidence="3">The sequence shown here is derived from an EMBL/GenBank/DDBJ whole genome shotgun (WGS) entry which is preliminary data.</text>
</comment>
<dbReference type="InterPro" id="IPR007110">
    <property type="entry name" value="Ig-like_dom"/>
</dbReference>
<feature type="signal peptide" evidence="1">
    <location>
        <begin position="1"/>
        <end position="19"/>
    </location>
</feature>
<dbReference type="FunFam" id="2.60.40.10:FF:000129">
    <property type="entry name" value="CLUMA_CG018772, isoform A"/>
    <property type="match status" value="1"/>
</dbReference>
<keyword evidence="1" id="KW-0732">Signal</keyword>
<dbReference type="InterPro" id="IPR013783">
    <property type="entry name" value="Ig-like_fold"/>
</dbReference>
<dbReference type="SUPFAM" id="SSF48726">
    <property type="entry name" value="Immunoglobulin"/>
    <property type="match status" value="2"/>
</dbReference>
<evidence type="ECO:0000259" key="2">
    <source>
        <dbReference type="PROSITE" id="PS50835"/>
    </source>
</evidence>
<dbReference type="PANTHER" id="PTHR23279:SF4">
    <property type="entry name" value="DEFECTIVE PROBOSCIS EXTENSION RESPONSE 2, ISOFORM F-RELATED"/>
    <property type="match status" value="1"/>
</dbReference>
<evidence type="ECO:0000313" key="3">
    <source>
        <dbReference type="EMBL" id="RZF44764.1"/>
    </source>
</evidence>
<dbReference type="InterPro" id="IPR013098">
    <property type="entry name" value="Ig_I-set"/>
</dbReference>
<dbReference type="InterPro" id="IPR037448">
    <property type="entry name" value="Zig-8"/>
</dbReference>
<gene>
    <name evidence="3" type="ORF">LSTR_LSTR000716</name>
</gene>
<dbReference type="PROSITE" id="PS50835">
    <property type="entry name" value="IG_LIKE"/>
    <property type="match status" value="2"/>
</dbReference>
<dbReference type="AlphaFoldDB" id="A0A482XGA9"/>
<dbReference type="Pfam" id="PF07679">
    <property type="entry name" value="I-set"/>
    <property type="match status" value="1"/>
</dbReference>
<dbReference type="GO" id="GO:0032589">
    <property type="term" value="C:neuron projection membrane"/>
    <property type="evidence" value="ECO:0007669"/>
    <property type="project" value="TreeGrafter"/>
</dbReference>
<dbReference type="SMR" id="A0A482XGA9"/>
<feature type="domain" description="Ig-like" evidence="2">
    <location>
        <begin position="151"/>
        <end position="264"/>
    </location>
</feature>
<protein>
    <recommendedName>
        <fullName evidence="2">Ig-like domain-containing protein</fullName>
    </recommendedName>
</protein>
<organism evidence="3 4">
    <name type="scientific">Laodelphax striatellus</name>
    <name type="common">Small brown planthopper</name>
    <name type="synonym">Delphax striatella</name>
    <dbReference type="NCBI Taxonomy" id="195883"/>
    <lineage>
        <taxon>Eukaryota</taxon>
        <taxon>Metazoa</taxon>
        <taxon>Ecdysozoa</taxon>
        <taxon>Arthropoda</taxon>
        <taxon>Hexapoda</taxon>
        <taxon>Insecta</taxon>
        <taxon>Pterygota</taxon>
        <taxon>Neoptera</taxon>
        <taxon>Paraneoptera</taxon>
        <taxon>Hemiptera</taxon>
        <taxon>Auchenorrhyncha</taxon>
        <taxon>Fulgoroidea</taxon>
        <taxon>Delphacidae</taxon>
        <taxon>Criomorphinae</taxon>
        <taxon>Laodelphax</taxon>
    </lineage>
</organism>
<dbReference type="STRING" id="195883.A0A482XGA9"/>
<keyword evidence="4" id="KW-1185">Reference proteome</keyword>
<dbReference type="InterPro" id="IPR003598">
    <property type="entry name" value="Ig_sub2"/>
</dbReference>
<dbReference type="InterPro" id="IPR003599">
    <property type="entry name" value="Ig_sub"/>
</dbReference>
<dbReference type="InParanoid" id="A0A482XGA9"/>
<dbReference type="EMBL" id="QKKF02010319">
    <property type="protein sequence ID" value="RZF44764.1"/>
    <property type="molecule type" value="Genomic_DNA"/>
</dbReference>
<reference evidence="3 4" key="1">
    <citation type="journal article" date="2017" name="Gigascience">
        <title>Genome sequence of the small brown planthopper, Laodelphax striatellus.</title>
        <authorList>
            <person name="Zhu J."/>
            <person name="Jiang F."/>
            <person name="Wang X."/>
            <person name="Yang P."/>
            <person name="Bao Y."/>
            <person name="Zhao W."/>
            <person name="Wang W."/>
            <person name="Lu H."/>
            <person name="Wang Q."/>
            <person name="Cui N."/>
            <person name="Li J."/>
            <person name="Chen X."/>
            <person name="Luo L."/>
            <person name="Yu J."/>
            <person name="Kang L."/>
            <person name="Cui F."/>
        </authorList>
    </citation>
    <scope>NUCLEOTIDE SEQUENCE [LARGE SCALE GENOMIC DNA]</scope>
    <source>
        <strain evidence="3">Lst14</strain>
    </source>
</reference>
<dbReference type="OrthoDB" id="6365338at2759"/>
<dbReference type="Proteomes" id="UP000291343">
    <property type="component" value="Unassembled WGS sequence"/>
</dbReference>
<proteinExistence type="predicted"/>
<accession>A0A482XGA9</accession>
<feature type="domain" description="Ig-like" evidence="2">
    <location>
        <begin position="42"/>
        <end position="143"/>
    </location>
</feature>
<dbReference type="Gene3D" id="2.60.40.10">
    <property type="entry name" value="Immunoglobulins"/>
    <property type="match status" value="2"/>
</dbReference>
<evidence type="ECO:0000313" key="4">
    <source>
        <dbReference type="Proteomes" id="UP000291343"/>
    </source>
</evidence>
<dbReference type="GO" id="GO:0050808">
    <property type="term" value="P:synapse organization"/>
    <property type="evidence" value="ECO:0007669"/>
    <property type="project" value="TreeGrafter"/>
</dbReference>
<dbReference type="SMART" id="SM00409">
    <property type="entry name" value="IG"/>
    <property type="match status" value="2"/>
</dbReference>
<sequence>MRNECRWFLLLVSFSACDGISLIMSSHQNLNESKELQPHFQPFFDLASSTRNVTTPVGQTAFLHCTVEQLGDKSVSWMRRRDLHILTAGSLAYTSDQRFQVLRQAAAAEEGAERWTLVLRFAQPRDSGVYECQVSTEPKISLAFQLTVQEPRASILGAGEVHVRLGSGLRLRCVVGQAPHALATLRWYRADQSGGSGGSGGGSGSGETLVKPANDLLIDARWSAPDGLVSTLTIPRVMPRHQGNYSCRSTAASRDTPPAQVYVHVLTGEHPAAMQHGSGATGGAPSTPPLLLLNFCTILIALSHRTLT</sequence>
<name>A0A482XGA9_LAOST</name>
<dbReference type="PROSITE" id="PS51257">
    <property type="entry name" value="PROKAR_LIPOPROTEIN"/>
    <property type="match status" value="1"/>
</dbReference>
<feature type="chain" id="PRO_5019823549" description="Ig-like domain-containing protein" evidence="1">
    <location>
        <begin position="20"/>
        <end position="308"/>
    </location>
</feature>